<evidence type="ECO:0000313" key="3">
    <source>
        <dbReference type="Proteomes" id="UP000033393"/>
    </source>
</evidence>
<dbReference type="OrthoDB" id="3698967at2"/>
<protein>
    <submittedName>
        <fullName evidence="2">Uncharacterized protein</fullName>
    </submittedName>
</protein>
<feature type="region of interest" description="Disordered" evidence="1">
    <location>
        <begin position="159"/>
        <end position="184"/>
    </location>
</feature>
<name>A0A0F0HBH0_LENAE</name>
<dbReference type="PATRIC" id="fig|68170.10.peg.3728"/>
<accession>A0A0F0HBH0</accession>
<organism evidence="2 3">
    <name type="scientific">Lentzea aerocolonigenes</name>
    <name type="common">Lechevalieria aerocolonigenes</name>
    <name type="synonym">Saccharothrix aerocolonigenes</name>
    <dbReference type="NCBI Taxonomy" id="68170"/>
    <lineage>
        <taxon>Bacteria</taxon>
        <taxon>Bacillati</taxon>
        <taxon>Actinomycetota</taxon>
        <taxon>Actinomycetes</taxon>
        <taxon>Pseudonocardiales</taxon>
        <taxon>Pseudonocardiaceae</taxon>
        <taxon>Lentzea</taxon>
    </lineage>
</organism>
<dbReference type="InterPro" id="IPR043519">
    <property type="entry name" value="NT_sf"/>
</dbReference>
<dbReference type="SUPFAM" id="SSF81301">
    <property type="entry name" value="Nucleotidyltransferase"/>
    <property type="match status" value="1"/>
</dbReference>
<evidence type="ECO:0000256" key="1">
    <source>
        <dbReference type="SAM" id="MobiDB-lite"/>
    </source>
</evidence>
<dbReference type="Proteomes" id="UP000033393">
    <property type="component" value="Unassembled WGS sequence"/>
</dbReference>
<dbReference type="EMBL" id="JYJG01000007">
    <property type="protein sequence ID" value="KJK52890.1"/>
    <property type="molecule type" value="Genomic_DNA"/>
</dbReference>
<comment type="caution">
    <text evidence="2">The sequence shown here is derived from an EMBL/GenBank/DDBJ whole genome shotgun (WGS) entry which is preliminary data.</text>
</comment>
<gene>
    <name evidence="2" type="ORF">UK23_02755</name>
</gene>
<sequence length="184" mass="20589">MLQALRDHQVDWVLSGSLVMAIYGADVTPNDLDVVPSPDPPNLRRLAGLLKDLEAIPAHDPTWKTGLSPQQCRDWSPEPPTLEHFDHLFVTRLGMLDVPPSLTGTYAELRSGAVLLELADVPVWVCAPEEVLRRIPVPPRAKDLERADTYAAVRERLRVDRHPHGASRWESNENSSSSWPDQAR</sequence>
<dbReference type="Gene3D" id="3.30.460.40">
    <property type="match status" value="1"/>
</dbReference>
<feature type="compositionally biased region" description="Low complexity" evidence="1">
    <location>
        <begin position="172"/>
        <end position="184"/>
    </location>
</feature>
<dbReference type="AlphaFoldDB" id="A0A0F0HBH0"/>
<evidence type="ECO:0000313" key="2">
    <source>
        <dbReference type="EMBL" id="KJK52890.1"/>
    </source>
</evidence>
<reference evidence="2 3" key="1">
    <citation type="submission" date="2015-02" db="EMBL/GenBank/DDBJ databases">
        <authorList>
            <person name="Ju K.-S."/>
            <person name="Doroghazi J.R."/>
            <person name="Metcalf W."/>
        </authorList>
    </citation>
    <scope>NUCLEOTIDE SEQUENCE [LARGE SCALE GENOMIC DNA]</scope>
    <source>
        <strain evidence="2 3">NRRL B-16140</strain>
    </source>
</reference>
<dbReference type="RefSeq" id="WP_045309734.1">
    <property type="nucleotide sequence ID" value="NZ_JYJG01000007.1"/>
</dbReference>
<proteinExistence type="predicted"/>
<keyword evidence="3" id="KW-1185">Reference proteome</keyword>